<reference evidence="2" key="1">
    <citation type="submission" date="2017-09" db="EMBL/GenBank/DDBJ databases">
        <title>Depth-based differentiation of microbial function through sediment-hosted aquifers and enrichment of novel symbionts in the deep terrestrial subsurface.</title>
        <authorList>
            <person name="Probst A.J."/>
            <person name="Ladd B."/>
            <person name="Jarett J.K."/>
            <person name="Geller-Mcgrath D.E."/>
            <person name="Sieber C.M.K."/>
            <person name="Emerson J.B."/>
            <person name="Anantharaman K."/>
            <person name="Thomas B.C."/>
            <person name="Malmstrom R."/>
            <person name="Stieglmeier M."/>
            <person name="Klingl A."/>
            <person name="Woyke T."/>
            <person name="Ryan C.M."/>
            <person name="Banfield J.F."/>
        </authorList>
    </citation>
    <scope>NUCLEOTIDE SEQUENCE [LARGE SCALE GENOMIC DNA]</scope>
</reference>
<proteinExistence type="predicted"/>
<evidence type="ECO:0000313" key="1">
    <source>
        <dbReference type="EMBL" id="PIY62406.1"/>
    </source>
</evidence>
<dbReference type="Proteomes" id="UP000230973">
    <property type="component" value="Unassembled WGS sequence"/>
</dbReference>
<dbReference type="AlphaFoldDB" id="A0A2M7QAE3"/>
<gene>
    <name evidence="1" type="ORF">COY93_03255</name>
</gene>
<organism evidence="1 2">
    <name type="scientific">Candidatus Uhrbacteria bacterium CG_4_10_14_0_8_um_filter_58_22</name>
    <dbReference type="NCBI Taxonomy" id="1975029"/>
    <lineage>
        <taxon>Bacteria</taxon>
        <taxon>Candidatus Uhriibacteriota</taxon>
    </lineage>
</organism>
<accession>A0A2M7QAE3</accession>
<name>A0A2M7QAE3_9BACT</name>
<dbReference type="EMBL" id="PFLC01000040">
    <property type="protein sequence ID" value="PIY62406.1"/>
    <property type="molecule type" value="Genomic_DNA"/>
</dbReference>
<sequence>MDGTFRRKTSQGFAESAGRPARVAILNRTAGKFIMKVDSRAVRYTIPDGLRLEASLTRGFRLFVYKGFIEAIGIRTDWDG</sequence>
<evidence type="ECO:0000313" key="2">
    <source>
        <dbReference type="Proteomes" id="UP000230973"/>
    </source>
</evidence>
<comment type="caution">
    <text evidence="1">The sequence shown here is derived from an EMBL/GenBank/DDBJ whole genome shotgun (WGS) entry which is preliminary data.</text>
</comment>
<protein>
    <submittedName>
        <fullName evidence="1">Uncharacterized protein</fullName>
    </submittedName>
</protein>